<evidence type="ECO:0000313" key="3">
    <source>
        <dbReference type="EMBL" id="KAK7434280.1"/>
    </source>
</evidence>
<sequence length="487" mass="53993">MGGHAMDITKSMGVHDANAGKGILQGRVDAVPIDCGSVKTYANVFVGSHVPFDLLLGRPWQHGNFVSIDECDDGTYLLFKRRTTQGELLVQYEICVEPEDISEEWANSISSFIYAANSFSVTSGSNFKFPGSFPLSVTPLLDGCFEESSFRNETDLPASLDLFLQIYLCFKSIFCIEAFGILAALSFVLCAFISIILMPILTRAMSRSASQAIGDLLSIPHIVNDTGEFILVGTPVSDHSNSDMELGYPDDEASSTHSSMPSLTTPPEDKSEPAGEQVQKEGSEEIQEMEKAEFYQSFTMRAKNKFFSATIHRLLSELQLENLIGTHTHVEPGNLLERQFPFAITNSLSIAHHICQTIDLVAKPAPSEIPSYSPIGQNHKSSHTLVNHSSPKSPAAFVFNYYKIHEVHFRGMSRAQRDKTFSPSFWSNNCFPTSKMQNRPHGLDAESIKLHFSMHQALFTFRIGVSISEILPNLYIFPILSIIHSAY</sequence>
<reference evidence="3 4" key="1">
    <citation type="submission" date="2024-01" db="EMBL/GenBank/DDBJ databases">
        <title>A draft genome for the cacao thread blight pathogen Marasmiellus scandens.</title>
        <authorList>
            <person name="Baruah I.K."/>
            <person name="Leung J."/>
            <person name="Bukari Y."/>
            <person name="Amoako-Attah I."/>
            <person name="Meinhardt L.W."/>
            <person name="Bailey B.A."/>
            <person name="Cohen S.P."/>
        </authorList>
    </citation>
    <scope>NUCLEOTIDE SEQUENCE [LARGE SCALE GENOMIC DNA]</scope>
    <source>
        <strain evidence="3 4">GH-19</strain>
    </source>
</reference>
<name>A0ABR1IJD0_9AGAR</name>
<evidence type="ECO:0000256" key="2">
    <source>
        <dbReference type="SAM" id="Phobius"/>
    </source>
</evidence>
<keyword evidence="2" id="KW-1133">Transmembrane helix</keyword>
<feature type="compositionally biased region" description="Polar residues" evidence="1">
    <location>
        <begin position="255"/>
        <end position="265"/>
    </location>
</feature>
<accession>A0ABR1IJD0</accession>
<proteinExistence type="predicted"/>
<feature type="region of interest" description="Disordered" evidence="1">
    <location>
        <begin position="241"/>
        <end position="286"/>
    </location>
</feature>
<keyword evidence="4" id="KW-1185">Reference proteome</keyword>
<evidence type="ECO:0000256" key="1">
    <source>
        <dbReference type="SAM" id="MobiDB-lite"/>
    </source>
</evidence>
<feature type="compositionally biased region" description="Basic and acidic residues" evidence="1">
    <location>
        <begin position="267"/>
        <end position="286"/>
    </location>
</feature>
<feature type="transmembrane region" description="Helical" evidence="2">
    <location>
        <begin position="178"/>
        <end position="201"/>
    </location>
</feature>
<protein>
    <submittedName>
        <fullName evidence="3">Uncharacterized protein</fullName>
    </submittedName>
</protein>
<organism evidence="3 4">
    <name type="scientific">Marasmiellus scandens</name>
    <dbReference type="NCBI Taxonomy" id="2682957"/>
    <lineage>
        <taxon>Eukaryota</taxon>
        <taxon>Fungi</taxon>
        <taxon>Dikarya</taxon>
        <taxon>Basidiomycota</taxon>
        <taxon>Agaricomycotina</taxon>
        <taxon>Agaricomycetes</taxon>
        <taxon>Agaricomycetidae</taxon>
        <taxon>Agaricales</taxon>
        <taxon>Marasmiineae</taxon>
        <taxon>Omphalotaceae</taxon>
        <taxon>Marasmiellus</taxon>
    </lineage>
</organism>
<comment type="caution">
    <text evidence="3">The sequence shown here is derived from an EMBL/GenBank/DDBJ whole genome shotgun (WGS) entry which is preliminary data.</text>
</comment>
<evidence type="ECO:0000313" key="4">
    <source>
        <dbReference type="Proteomes" id="UP001498398"/>
    </source>
</evidence>
<dbReference type="EMBL" id="JBANRG010000128">
    <property type="protein sequence ID" value="KAK7434280.1"/>
    <property type="molecule type" value="Genomic_DNA"/>
</dbReference>
<dbReference type="Proteomes" id="UP001498398">
    <property type="component" value="Unassembled WGS sequence"/>
</dbReference>
<gene>
    <name evidence="3" type="ORF">VKT23_020281</name>
</gene>
<keyword evidence="2" id="KW-0812">Transmembrane</keyword>
<keyword evidence="2" id="KW-0472">Membrane</keyword>